<evidence type="ECO:0000256" key="6">
    <source>
        <dbReference type="ARBA" id="ARBA00034078"/>
    </source>
</evidence>
<evidence type="ECO:0000313" key="9">
    <source>
        <dbReference type="Proteomes" id="UP000663859"/>
    </source>
</evidence>
<evidence type="ECO:0000256" key="2">
    <source>
        <dbReference type="ARBA" id="ARBA00022714"/>
    </source>
</evidence>
<dbReference type="CDD" id="cd03081">
    <property type="entry name" value="TRX_Fd_NuoE_FDH_gamma"/>
    <property type="match status" value="1"/>
</dbReference>
<dbReference type="FunFam" id="1.10.10.1590:FF:000001">
    <property type="entry name" value="NADH-quinone oxidoreductase subunit E"/>
    <property type="match status" value="1"/>
</dbReference>
<dbReference type="AlphaFoldDB" id="A0A8J2BLM0"/>
<comment type="cofactor">
    <cofactor evidence="6">
        <name>[2Fe-2S] cluster</name>
        <dbReference type="ChEBI" id="CHEBI:190135"/>
    </cofactor>
</comment>
<dbReference type="InterPro" id="IPR002023">
    <property type="entry name" value="NuoE-like"/>
</dbReference>
<comment type="cofactor">
    <cofactor evidence="7">
        <name>[2Fe-2S] cluster</name>
        <dbReference type="ChEBI" id="CHEBI:190135"/>
    </cofactor>
    <text evidence="7">Binds 1 [2Fe-2S] cluster.</text>
</comment>
<name>A0A8J2BLM0_9BACT</name>
<dbReference type="GO" id="GO:0008863">
    <property type="term" value="F:formate dehydrogenase (NAD+) activity"/>
    <property type="evidence" value="ECO:0007669"/>
    <property type="project" value="UniProtKB-EC"/>
</dbReference>
<keyword evidence="8" id="KW-0560">Oxidoreductase</keyword>
<feature type="binding site" evidence="7">
    <location>
        <position position="131"/>
    </location>
    <ligand>
        <name>[2Fe-2S] cluster</name>
        <dbReference type="ChEBI" id="CHEBI:190135"/>
    </ligand>
</feature>
<evidence type="ECO:0000256" key="3">
    <source>
        <dbReference type="ARBA" id="ARBA00022723"/>
    </source>
</evidence>
<evidence type="ECO:0000256" key="5">
    <source>
        <dbReference type="ARBA" id="ARBA00023014"/>
    </source>
</evidence>
<keyword evidence="5 7" id="KW-0411">Iron-sulfur</keyword>
<dbReference type="Gene3D" id="3.40.30.10">
    <property type="entry name" value="Glutaredoxin"/>
    <property type="match status" value="1"/>
</dbReference>
<dbReference type="InterPro" id="IPR036249">
    <property type="entry name" value="Thioredoxin-like_sf"/>
</dbReference>
<dbReference type="PANTHER" id="PTHR43342">
    <property type="entry name" value="NADH-QUINONE OXIDOREDUCTASE, E SUBUNIT"/>
    <property type="match status" value="1"/>
</dbReference>
<evidence type="ECO:0000313" key="8">
    <source>
        <dbReference type="EMBL" id="CAF0699920.1"/>
    </source>
</evidence>
<keyword evidence="4 7" id="KW-0408">Iron</keyword>
<dbReference type="EMBL" id="CAJNOB010000025">
    <property type="protein sequence ID" value="CAF0699920.1"/>
    <property type="molecule type" value="Genomic_DNA"/>
</dbReference>
<feature type="binding site" evidence="7">
    <location>
        <position position="91"/>
    </location>
    <ligand>
        <name>[2Fe-2S] cluster</name>
        <dbReference type="ChEBI" id="CHEBI:190135"/>
    </ligand>
</feature>
<dbReference type="InterPro" id="IPR041921">
    <property type="entry name" value="NuoE_N"/>
</dbReference>
<accession>A0A8J2BLM0</accession>
<feature type="binding site" evidence="7">
    <location>
        <position position="86"/>
    </location>
    <ligand>
        <name>[2Fe-2S] cluster</name>
        <dbReference type="ChEBI" id="CHEBI:190135"/>
    </ligand>
</feature>
<keyword evidence="3 7" id="KW-0479">Metal-binding</keyword>
<dbReference type="Gene3D" id="1.10.10.1590">
    <property type="entry name" value="NADH-quinone oxidoreductase subunit E"/>
    <property type="match status" value="1"/>
</dbReference>
<dbReference type="SUPFAM" id="SSF52833">
    <property type="entry name" value="Thioredoxin-like"/>
    <property type="match status" value="1"/>
</dbReference>
<comment type="caution">
    <text evidence="8">The sequence shown here is derived from an EMBL/GenBank/DDBJ whole genome shotgun (WGS) entry which is preliminary data.</text>
</comment>
<dbReference type="PANTHER" id="PTHR43342:SF1">
    <property type="entry name" value="BIFURCATING [FEFE] HYDROGENASE GAMMA SUBUNIT"/>
    <property type="match status" value="1"/>
</dbReference>
<evidence type="ECO:0000256" key="1">
    <source>
        <dbReference type="ARBA" id="ARBA00010643"/>
    </source>
</evidence>
<organism evidence="8 9">
    <name type="scientific">Candidatus Methylacidithermus pantelleriae</name>
    <dbReference type="NCBI Taxonomy" id="2744239"/>
    <lineage>
        <taxon>Bacteria</taxon>
        <taxon>Pseudomonadati</taxon>
        <taxon>Verrucomicrobiota</taxon>
        <taxon>Methylacidiphilae</taxon>
        <taxon>Methylacidiphilales</taxon>
        <taxon>Methylacidiphilaceae</taxon>
        <taxon>Candidatus Methylacidithermus</taxon>
    </lineage>
</organism>
<comment type="similarity">
    <text evidence="1">Belongs to the complex I 24 kDa subunit family.</text>
</comment>
<feature type="binding site" evidence="7">
    <location>
        <position position="127"/>
    </location>
    <ligand>
        <name>[2Fe-2S] cluster</name>
        <dbReference type="ChEBI" id="CHEBI:190135"/>
    </ligand>
</feature>
<dbReference type="NCBIfam" id="NF004638">
    <property type="entry name" value="PRK05988.1"/>
    <property type="match status" value="1"/>
</dbReference>
<keyword evidence="2 7" id="KW-0001">2Fe-2S</keyword>
<evidence type="ECO:0000256" key="4">
    <source>
        <dbReference type="ARBA" id="ARBA00023004"/>
    </source>
</evidence>
<dbReference type="RefSeq" id="WP_174583362.1">
    <property type="nucleotide sequence ID" value="NZ_CAJNOB010000025.1"/>
</dbReference>
<reference evidence="8" key="1">
    <citation type="submission" date="2021-02" db="EMBL/GenBank/DDBJ databases">
        <authorList>
            <person name="Cremers G."/>
            <person name="Picone N."/>
        </authorList>
    </citation>
    <scope>NUCLEOTIDE SEQUENCE</scope>
    <source>
        <strain evidence="8">PQ17</strain>
    </source>
</reference>
<keyword evidence="9" id="KW-1185">Reference proteome</keyword>
<evidence type="ECO:0000256" key="7">
    <source>
        <dbReference type="PIRSR" id="PIRSR000216-1"/>
    </source>
</evidence>
<dbReference type="EC" id="1.17.1.9" evidence="8"/>
<dbReference type="InterPro" id="IPR028431">
    <property type="entry name" value="NADP_DH_HndA-like"/>
</dbReference>
<protein>
    <submittedName>
        <fullName evidence="8">Formate dehydrogenase subunit gamma</fullName>
        <ecNumber evidence="8">1.17.1.9</ecNumber>
    </submittedName>
</protein>
<sequence length="163" mass="18040">MAVQGNAHNGVDPEVVRSVVAPLKHLPGALLPVLRAIQDRFGYIPKEAIGLVAQELNLSRAEVYGVVTFYHDFRRHPPGRHILKICQAEACQALGCVELTDYAKRLLAVDFHETTLDGSLTLEPVYCLGNCACPPSVMLDGRVYGRMTKERLKHMVERCQSST</sequence>
<gene>
    <name evidence="8" type="primary">fdsC</name>
    <name evidence="8" type="ORF">MPNT_310011</name>
</gene>
<dbReference type="Pfam" id="PF01257">
    <property type="entry name" value="2Fe-2S_thioredx"/>
    <property type="match status" value="1"/>
</dbReference>
<proteinExistence type="inferred from homology"/>
<dbReference type="GO" id="GO:0046872">
    <property type="term" value="F:metal ion binding"/>
    <property type="evidence" value="ECO:0007669"/>
    <property type="project" value="UniProtKB-KW"/>
</dbReference>
<dbReference type="Proteomes" id="UP000663859">
    <property type="component" value="Unassembled WGS sequence"/>
</dbReference>
<dbReference type="GO" id="GO:0051537">
    <property type="term" value="F:2 iron, 2 sulfur cluster binding"/>
    <property type="evidence" value="ECO:0007669"/>
    <property type="project" value="UniProtKB-KW"/>
</dbReference>
<dbReference type="PIRSF" id="PIRSF000216">
    <property type="entry name" value="NADH_DH_24kDa"/>
    <property type="match status" value="1"/>
</dbReference>